<feature type="transmembrane region" description="Helical" evidence="8">
    <location>
        <begin position="140"/>
        <end position="164"/>
    </location>
</feature>
<organism evidence="10 11">
    <name type="scientific">Ceratopteris richardii</name>
    <name type="common">Triangle waterfern</name>
    <dbReference type="NCBI Taxonomy" id="49495"/>
    <lineage>
        <taxon>Eukaryota</taxon>
        <taxon>Viridiplantae</taxon>
        <taxon>Streptophyta</taxon>
        <taxon>Embryophyta</taxon>
        <taxon>Tracheophyta</taxon>
        <taxon>Polypodiopsida</taxon>
        <taxon>Polypodiidae</taxon>
        <taxon>Polypodiales</taxon>
        <taxon>Pteridineae</taxon>
        <taxon>Pteridaceae</taxon>
        <taxon>Parkerioideae</taxon>
        <taxon>Ceratopteris</taxon>
    </lineage>
</organism>
<keyword evidence="5 8" id="KW-1133">Transmembrane helix</keyword>
<feature type="domain" description="Palmitoyltransferase DHHC" evidence="9">
    <location>
        <begin position="93"/>
        <end position="227"/>
    </location>
</feature>
<dbReference type="Proteomes" id="UP000825935">
    <property type="component" value="Chromosome 32"/>
</dbReference>
<reference evidence="10" key="1">
    <citation type="submission" date="2021-08" db="EMBL/GenBank/DDBJ databases">
        <title>WGS assembly of Ceratopteris richardii.</title>
        <authorList>
            <person name="Marchant D.B."/>
            <person name="Chen G."/>
            <person name="Jenkins J."/>
            <person name="Shu S."/>
            <person name="Leebens-Mack J."/>
            <person name="Grimwood J."/>
            <person name="Schmutz J."/>
            <person name="Soltis P."/>
            <person name="Soltis D."/>
            <person name="Chen Z.-H."/>
        </authorList>
    </citation>
    <scope>NUCLEOTIDE SEQUENCE</scope>
    <source>
        <strain evidence="10">Whitten #5841</strain>
        <tissue evidence="10">Leaf</tissue>
    </source>
</reference>
<dbReference type="OrthoDB" id="331948at2759"/>
<comment type="similarity">
    <text evidence="2 8">Belongs to the DHHC palmitoyltransferase family.</text>
</comment>
<evidence type="ECO:0000256" key="8">
    <source>
        <dbReference type="RuleBase" id="RU079119"/>
    </source>
</evidence>
<evidence type="ECO:0000256" key="7">
    <source>
        <dbReference type="ARBA" id="ARBA00023315"/>
    </source>
</evidence>
<evidence type="ECO:0000256" key="6">
    <source>
        <dbReference type="ARBA" id="ARBA00023136"/>
    </source>
</evidence>
<evidence type="ECO:0000313" key="10">
    <source>
        <dbReference type="EMBL" id="KAH7287534.1"/>
    </source>
</evidence>
<feature type="transmembrane region" description="Helical" evidence="8">
    <location>
        <begin position="190"/>
        <end position="213"/>
    </location>
</feature>
<evidence type="ECO:0000259" key="9">
    <source>
        <dbReference type="Pfam" id="PF01529"/>
    </source>
</evidence>
<protein>
    <recommendedName>
        <fullName evidence="8">S-acyltransferase</fullName>
        <ecNumber evidence="8">2.3.1.225</ecNumber>
    </recommendedName>
    <alternativeName>
        <fullName evidence="8">Palmitoyltransferase</fullName>
    </alternativeName>
</protein>
<name>A0A8T2QVB4_CERRI</name>
<accession>A0A8T2QVB4</accession>
<dbReference type="EC" id="2.3.1.225" evidence="8"/>
<comment type="caution">
    <text evidence="10">The sequence shown here is derived from an EMBL/GenBank/DDBJ whole genome shotgun (WGS) entry which is preliminary data.</text>
</comment>
<dbReference type="Pfam" id="PF01529">
    <property type="entry name" value="DHHC"/>
    <property type="match status" value="1"/>
</dbReference>
<feature type="transmembrane region" description="Helical" evidence="8">
    <location>
        <begin position="7"/>
        <end position="30"/>
    </location>
</feature>
<dbReference type="InterPro" id="IPR039859">
    <property type="entry name" value="PFA4/ZDH16/20/ERF2-like"/>
</dbReference>
<dbReference type="OMA" id="VAVQTFH"/>
<keyword evidence="6 8" id="KW-0472">Membrane</keyword>
<comment type="subcellular location">
    <subcellularLocation>
        <location evidence="1">Membrane</location>
        <topology evidence="1">Multi-pass membrane protein</topology>
    </subcellularLocation>
</comment>
<dbReference type="PROSITE" id="PS50216">
    <property type="entry name" value="DHHC"/>
    <property type="match status" value="1"/>
</dbReference>
<comment type="catalytic activity">
    <reaction evidence="8">
        <text>L-cysteinyl-[protein] + hexadecanoyl-CoA = S-hexadecanoyl-L-cysteinyl-[protein] + CoA</text>
        <dbReference type="Rhea" id="RHEA:36683"/>
        <dbReference type="Rhea" id="RHEA-COMP:10131"/>
        <dbReference type="Rhea" id="RHEA-COMP:11032"/>
        <dbReference type="ChEBI" id="CHEBI:29950"/>
        <dbReference type="ChEBI" id="CHEBI:57287"/>
        <dbReference type="ChEBI" id="CHEBI:57379"/>
        <dbReference type="ChEBI" id="CHEBI:74151"/>
        <dbReference type="EC" id="2.3.1.225"/>
    </reaction>
</comment>
<dbReference type="EMBL" id="CM035437">
    <property type="protein sequence ID" value="KAH7287534.1"/>
    <property type="molecule type" value="Genomic_DNA"/>
</dbReference>
<evidence type="ECO:0000256" key="4">
    <source>
        <dbReference type="ARBA" id="ARBA00022692"/>
    </source>
</evidence>
<feature type="transmembrane region" description="Helical" evidence="8">
    <location>
        <begin position="42"/>
        <end position="64"/>
    </location>
</feature>
<evidence type="ECO:0000313" key="11">
    <source>
        <dbReference type="Proteomes" id="UP000825935"/>
    </source>
</evidence>
<dbReference type="GO" id="GO:0016020">
    <property type="term" value="C:membrane"/>
    <property type="evidence" value="ECO:0007669"/>
    <property type="project" value="UniProtKB-SubCell"/>
</dbReference>
<keyword evidence="7 8" id="KW-0012">Acyltransferase</keyword>
<keyword evidence="3 8" id="KW-0808">Transferase</keyword>
<evidence type="ECO:0000256" key="3">
    <source>
        <dbReference type="ARBA" id="ARBA00022679"/>
    </source>
</evidence>
<proteinExistence type="inferred from homology"/>
<dbReference type="AlphaFoldDB" id="A0A8T2QVB4"/>
<keyword evidence="4 8" id="KW-0812">Transmembrane</keyword>
<sequence>MGRRSCASAPVILVGILVGTIYYTVVFVVIEEWLGLSSASGLLNAIFFSCLTVMAIISYMLAIFRDPGRIPHSYMPDMEDESTPVHEVKRKSGDLRYCQKCESYKPPRAHHCRVCKRCVLRMDHHCIWINNCVGHNNYKAFFLFVFYVVTACSYALILIAGYTIEFLRDDEERTHSSVNQQTGTSVSAPVVLKVVCAVILVPLSVALIVLLGWHVYLLLNNQTTIEVLGPNLLTWPCPTAISHIGSGLKFRTSHDGTEHDDSSE</sequence>
<comment type="domain">
    <text evidence="8">The DHHC domain is required for palmitoyltransferase activity.</text>
</comment>
<evidence type="ECO:0000256" key="5">
    <source>
        <dbReference type="ARBA" id="ARBA00022989"/>
    </source>
</evidence>
<evidence type="ECO:0000256" key="2">
    <source>
        <dbReference type="ARBA" id="ARBA00008574"/>
    </source>
</evidence>
<dbReference type="GO" id="GO:0019706">
    <property type="term" value="F:protein-cysteine S-palmitoyltransferase activity"/>
    <property type="evidence" value="ECO:0007669"/>
    <property type="project" value="UniProtKB-EC"/>
</dbReference>
<dbReference type="InterPro" id="IPR001594">
    <property type="entry name" value="Palmitoyltrfase_DHHC"/>
</dbReference>
<evidence type="ECO:0000256" key="1">
    <source>
        <dbReference type="ARBA" id="ARBA00004141"/>
    </source>
</evidence>
<gene>
    <name evidence="10" type="ORF">KP509_32G060600</name>
</gene>
<keyword evidence="11" id="KW-1185">Reference proteome</keyword>
<dbReference type="PANTHER" id="PTHR12246">
    <property type="entry name" value="PALMITOYLTRANSFERASE ZDHHC16"/>
    <property type="match status" value="1"/>
</dbReference>